<accession>A0A2T0ZW40</accession>
<name>A0A2T0ZW40_9ACTN</name>
<evidence type="ECO:0000313" key="4">
    <source>
        <dbReference type="EMBL" id="PRZ40560.1"/>
    </source>
</evidence>
<feature type="domain" description="HTH tetR-type" evidence="3">
    <location>
        <begin position="1"/>
        <end position="54"/>
    </location>
</feature>
<organism evidence="4 5">
    <name type="scientific">Antricoccus suffuscus</name>
    <dbReference type="NCBI Taxonomy" id="1629062"/>
    <lineage>
        <taxon>Bacteria</taxon>
        <taxon>Bacillati</taxon>
        <taxon>Actinomycetota</taxon>
        <taxon>Actinomycetes</taxon>
        <taxon>Geodermatophilales</taxon>
        <taxon>Antricoccaceae</taxon>
        <taxon>Antricoccus</taxon>
    </lineage>
</organism>
<dbReference type="PANTHER" id="PTHR30055:SF235">
    <property type="entry name" value="TRANSCRIPTIONAL REGULATORY PROTEIN"/>
    <property type="match status" value="1"/>
</dbReference>
<keyword evidence="1 2" id="KW-0238">DNA-binding</keyword>
<keyword evidence="5" id="KW-1185">Reference proteome</keyword>
<dbReference type="Gene3D" id="1.10.10.60">
    <property type="entry name" value="Homeodomain-like"/>
    <property type="match status" value="1"/>
</dbReference>
<dbReference type="GO" id="GO:0003700">
    <property type="term" value="F:DNA-binding transcription factor activity"/>
    <property type="evidence" value="ECO:0007669"/>
    <property type="project" value="TreeGrafter"/>
</dbReference>
<dbReference type="Pfam" id="PF17920">
    <property type="entry name" value="TetR_C_16"/>
    <property type="match status" value="1"/>
</dbReference>
<dbReference type="SUPFAM" id="SSF48498">
    <property type="entry name" value="Tetracyclin repressor-like, C-terminal domain"/>
    <property type="match status" value="1"/>
</dbReference>
<dbReference type="InterPro" id="IPR001647">
    <property type="entry name" value="HTH_TetR"/>
</dbReference>
<evidence type="ECO:0000256" key="1">
    <source>
        <dbReference type="ARBA" id="ARBA00023125"/>
    </source>
</evidence>
<comment type="caution">
    <text evidence="4">The sequence shown here is derived from an EMBL/GenBank/DDBJ whole genome shotgun (WGS) entry which is preliminary data.</text>
</comment>
<dbReference type="SUPFAM" id="SSF46689">
    <property type="entry name" value="Homeodomain-like"/>
    <property type="match status" value="1"/>
</dbReference>
<dbReference type="Pfam" id="PF00440">
    <property type="entry name" value="TetR_N"/>
    <property type="match status" value="1"/>
</dbReference>
<feature type="DNA-binding region" description="H-T-H motif" evidence="2">
    <location>
        <begin position="17"/>
        <end position="36"/>
    </location>
</feature>
<evidence type="ECO:0000313" key="5">
    <source>
        <dbReference type="Proteomes" id="UP000237752"/>
    </source>
</evidence>
<evidence type="ECO:0000259" key="3">
    <source>
        <dbReference type="PROSITE" id="PS50977"/>
    </source>
</evidence>
<dbReference type="AlphaFoldDB" id="A0A2T0ZW40"/>
<dbReference type="InterPro" id="IPR041678">
    <property type="entry name" value="TetR_C_16"/>
</dbReference>
<sequence length="175" mass="18847">MVSARAEFADRGYDAATLRGIARRAEVDPALLHHYFNGKAGLFAEVVAIPLDTSAIVKSINDGPTAELGQRVVRTFLSVWESPDGRDRFVALIRSALSNEQAAAALREFLTRELLTKVAARSGVADAELRASLAASHLVGLAIVRYVVMIEPLVHASVDELISLVGPTLQNYLVP</sequence>
<dbReference type="InterPro" id="IPR050109">
    <property type="entry name" value="HTH-type_TetR-like_transc_reg"/>
</dbReference>
<dbReference type="PROSITE" id="PS50977">
    <property type="entry name" value="HTH_TETR_2"/>
    <property type="match status" value="1"/>
</dbReference>
<dbReference type="InterPro" id="IPR009057">
    <property type="entry name" value="Homeodomain-like_sf"/>
</dbReference>
<dbReference type="GO" id="GO:0000976">
    <property type="term" value="F:transcription cis-regulatory region binding"/>
    <property type="evidence" value="ECO:0007669"/>
    <property type="project" value="TreeGrafter"/>
</dbReference>
<dbReference type="Proteomes" id="UP000237752">
    <property type="component" value="Unassembled WGS sequence"/>
</dbReference>
<dbReference type="Gene3D" id="1.10.357.10">
    <property type="entry name" value="Tetracycline Repressor, domain 2"/>
    <property type="match status" value="1"/>
</dbReference>
<evidence type="ECO:0000256" key="2">
    <source>
        <dbReference type="PROSITE-ProRule" id="PRU00335"/>
    </source>
</evidence>
<dbReference type="InterPro" id="IPR036271">
    <property type="entry name" value="Tet_transcr_reg_TetR-rel_C_sf"/>
</dbReference>
<proteinExistence type="predicted"/>
<dbReference type="EMBL" id="PVUE01000016">
    <property type="protein sequence ID" value="PRZ40560.1"/>
    <property type="molecule type" value="Genomic_DNA"/>
</dbReference>
<protein>
    <submittedName>
        <fullName evidence="4">TetR family transcriptional regulator</fullName>
    </submittedName>
</protein>
<gene>
    <name evidence="4" type="ORF">CLV47_11693</name>
</gene>
<reference evidence="4 5" key="1">
    <citation type="submission" date="2018-03" db="EMBL/GenBank/DDBJ databases">
        <title>Genomic Encyclopedia of Archaeal and Bacterial Type Strains, Phase II (KMG-II): from individual species to whole genera.</title>
        <authorList>
            <person name="Goeker M."/>
        </authorList>
    </citation>
    <scope>NUCLEOTIDE SEQUENCE [LARGE SCALE GENOMIC DNA]</scope>
    <source>
        <strain evidence="4 5">DSM 100065</strain>
    </source>
</reference>
<dbReference type="PANTHER" id="PTHR30055">
    <property type="entry name" value="HTH-TYPE TRANSCRIPTIONAL REGULATOR RUTR"/>
    <property type="match status" value="1"/>
</dbReference>